<keyword evidence="4" id="KW-0256">Endoplasmic reticulum</keyword>
<evidence type="ECO:0000313" key="11">
    <source>
        <dbReference type="Proteomes" id="UP001178507"/>
    </source>
</evidence>
<evidence type="ECO:0000256" key="8">
    <source>
        <dbReference type="SAM" id="Phobius"/>
    </source>
</evidence>
<dbReference type="Proteomes" id="UP001178507">
    <property type="component" value="Unassembled WGS sequence"/>
</dbReference>
<dbReference type="NCBIfam" id="TIGR00756">
    <property type="entry name" value="PPR"/>
    <property type="match status" value="1"/>
</dbReference>
<dbReference type="InterPro" id="IPR011990">
    <property type="entry name" value="TPR-like_helical_dom_sf"/>
</dbReference>
<dbReference type="AlphaFoldDB" id="A0AA36JBQ3"/>
<evidence type="ECO:0000256" key="3">
    <source>
        <dbReference type="ARBA" id="ARBA00022692"/>
    </source>
</evidence>
<comment type="similarity">
    <text evidence="2">Belongs to the derlin family.</text>
</comment>
<feature type="transmembrane region" description="Helical" evidence="8">
    <location>
        <begin position="598"/>
        <end position="618"/>
    </location>
</feature>
<evidence type="ECO:0000256" key="9">
    <source>
        <dbReference type="SAM" id="SignalP"/>
    </source>
</evidence>
<keyword evidence="5 8" id="KW-1133">Transmembrane helix</keyword>
<name>A0AA36JBQ3_9DINO</name>
<accession>A0AA36JBQ3</accession>
<evidence type="ECO:0000256" key="1">
    <source>
        <dbReference type="ARBA" id="ARBA00004477"/>
    </source>
</evidence>
<dbReference type="PROSITE" id="PS51375">
    <property type="entry name" value="PPR"/>
    <property type="match status" value="1"/>
</dbReference>
<feature type="repeat" description="PPR" evidence="7">
    <location>
        <begin position="117"/>
        <end position="151"/>
    </location>
</feature>
<proteinExistence type="inferred from homology"/>
<dbReference type="InterPro" id="IPR035952">
    <property type="entry name" value="Rhomboid-like_sf"/>
</dbReference>
<dbReference type="Pfam" id="PF04511">
    <property type="entry name" value="DER1"/>
    <property type="match status" value="1"/>
</dbReference>
<comment type="caution">
    <text evidence="10">The sequence shown here is derived from an EMBL/GenBank/DDBJ whole genome shotgun (WGS) entry which is preliminary data.</text>
</comment>
<keyword evidence="11" id="KW-1185">Reference proteome</keyword>
<feature type="chain" id="PRO_5041380621" description="Derlin" evidence="9">
    <location>
        <begin position="20"/>
        <end position="664"/>
    </location>
</feature>
<evidence type="ECO:0000256" key="2">
    <source>
        <dbReference type="ARBA" id="ARBA00008917"/>
    </source>
</evidence>
<keyword evidence="3 8" id="KW-0812">Transmembrane</keyword>
<feature type="transmembrane region" description="Helical" evidence="8">
    <location>
        <begin position="456"/>
        <end position="477"/>
    </location>
</feature>
<dbReference type="InterPro" id="IPR002885">
    <property type="entry name" value="PPR_rpt"/>
</dbReference>
<evidence type="ECO:0000256" key="7">
    <source>
        <dbReference type="PROSITE-ProRule" id="PRU00708"/>
    </source>
</evidence>
<evidence type="ECO:0000256" key="5">
    <source>
        <dbReference type="ARBA" id="ARBA00022989"/>
    </source>
</evidence>
<dbReference type="PANTHER" id="PTHR11009">
    <property type="entry name" value="DER1-LIKE PROTEIN, DERLIN"/>
    <property type="match status" value="1"/>
</dbReference>
<reference evidence="10" key="1">
    <citation type="submission" date="2023-08" db="EMBL/GenBank/DDBJ databases">
        <authorList>
            <person name="Chen Y."/>
            <person name="Shah S."/>
            <person name="Dougan E. K."/>
            <person name="Thang M."/>
            <person name="Chan C."/>
        </authorList>
    </citation>
    <scope>NUCLEOTIDE SEQUENCE</scope>
</reference>
<feature type="transmembrane region" description="Helical" evidence="8">
    <location>
        <begin position="498"/>
        <end position="518"/>
    </location>
</feature>
<dbReference type="InterPro" id="IPR007599">
    <property type="entry name" value="DER1"/>
</dbReference>
<gene>
    <name evidence="10" type="ORF">EVOR1521_LOCUS25572</name>
</gene>
<comment type="subcellular location">
    <subcellularLocation>
        <location evidence="1">Endoplasmic reticulum membrane</location>
        <topology evidence="1">Multi-pass membrane protein</topology>
    </subcellularLocation>
</comment>
<dbReference type="SUPFAM" id="SSF144091">
    <property type="entry name" value="Rhomboid-like"/>
    <property type="match status" value="1"/>
</dbReference>
<keyword evidence="6 8" id="KW-0472">Membrane</keyword>
<dbReference type="Gene3D" id="1.25.40.10">
    <property type="entry name" value="Tetratricopeptide repeat domain"/>
    <property type="match status" value="2"/>
</dbReference>
<organism evidence="10 11">
    <name type="scientific">Effrenium voratum</name>
    <dbReference type="NCBI Taxonomy" id="2562239"/>
    <lineage>
        <taxon>Eukaryota</taxon>
        <taxon>Sar</taxon>
        <taxon>Alveolata</taxon>
        <taxon>Dinophyceae</taxon>
        <taxon>Suessiales</taxon>
        <taxon>Symbiodiniaceae</taxon>
        <taxon>Effrenium</taxon>
    </lineage>
</organism>
<dbReference type="GO" id="GO:0006950">
    <property type="term" value="P:response to stress"/>
    <property type="evidence" value="ECO:0007669"/>
    <property type="project" value="UniProtKB-ARBA"/>
</dbReference>
<feature type="transmembrane region" description="Helical" evidence="8">
    <location>
        <begin position="561"/>
        <end position="578"/>
    </location>
</feature>
<evidence type="ECO:0000313" key="10">
    <source>
        <dbReference type="EMBL" id="CAJ1402761.1"/>
    </source>
</evidence>
<dbReference type="GO" id="GO:0005789">
    <property type="term" value="C:endoplasmic reticulum membrane"/>
    <property type="evidence" value="ECO:0007669"/>
    <property type="project" value="UniProtKB-SubCell"/>
</dbReference>
<protein>
    <recommendedName>
        <fullName evidence="12">Derlin</fullName>
    </recommendedName>
</protein>
<evidence type="ECO:0000256" key="6">
    <source>
        <dbReference type="ARBA" id="ARBA00023136"/>
    </source>
</evidence>
<feature type="signal peptide" evidence="9">
    <location>
        <begin position="1"/>
        <end position="19"/>
    </location>
</feature>
<evidence type="ECO:0000256" key="4">
    <source>
        <dbReference type="ARBA" id="ARBA00022824"/>
    </source>
</evidence>
<evidence type="ECO:0008006" key="12">
    <source>
        <dbReference type="Google" id="ProtNLM"/>
    </source>
</evidence>
<sequence>VPIFLLKVSLIQCMRGVIALSIEASRDVAAGRWPRALRLLQAASAQSLRLDAHAASLAVKCFSRQKSWARCLDVLRARFAPVDVVLCGGALDVCGKRRWRAALGVFHGLRPSGLRPNAITCNSAISACSRTQRWLLAIEFLREMCNQSLRLLSTSLDAATSVWHQAVLMLARRASRGMGYSVIGANVAAAALAAGSGWHRACVLTDRGDAYGWTAVISSCRWERAQALACRMALLRVARNVVTLNALIGSREAVAKPWEGTLRLLRGDAVTCSSLIASCTAGLQWQQAVEALDAARGGLRLDGIAWGTAVAAWASGSMWEASLRQAVTTLSNWEGLSGAVTSTVLGSCLRWQAAVGFWSWTASRGPDCANADCASAALRALQLGAAWRQGLALAMLSGTLKAQPAAAENLEKALARPGAFEGLLRHLRQLRREVLRKTARGTWNLNGDERYKNLPLLTRIGLTAIFGCTVLVQLGFLDPMLLALNWPVVINKLQVWRLLTPVLFFGTFSFQFLFQMYFFTSFSSKLEQNEAFSQPGDYLFFLLLQILLLDVISLALSWPTGLPMLGPSLVFAILYYWSRREPYAKLSFFSFAIQGYQFPFALIFFQLLIGGNIWMDLLGLASGHIYYFLAEVVPQEYGYSLIKTPAFLANFMARYTGGTHLGSR</sequence>
<dbReference type="EMBL" id="CAUJNA010003467">
    <property type="protein sequence ID" value="CAJ1402761.1"/>
    <property type="molecule type" value="Genomic_DNA"/>
</dbReference>
<feature type="non-terminal residue" evidence="10">
    <location>
        <position position="1"/>
    </location>
</feature>
<keyword evidence="9" id="KW-0732">Signal</keyword>